<sequence length="321" mass="37716">MSQNQRLLELYERLMSGEHIKKSVEAQHYQVSPKTIQRDIEDLRTMFAANGRVELPYNKKTNSYALSSYNRAINGSIAYALFKILFDSRAYTQEELHTIKDVLLNVTVVHDRKKVEELAKNELIHYTPVKKRSPLSLIESVWQLANASSQSHYVDIYYLKEHDKTASYRRIKPLGVMFSEYYFYIIAYDATKDDNFPITFRIDRIIDFTVLQMKFSQPHSSRFEEGMFRKRVQFMHTGELIYLKFKFTGRSPQAVLDRLPTAKLTKKNDHFIVTAEVFGRGIEMWLLSQAQYVEVLEPRSLREEMKTTIEQMLACYNEATI</sequence>
<dbReference type="PANTHER" id="PTHR34580:SF1">
    <property type="entry name" value="PROTEIN PAFC"/>
    <property type="match status" value="1"/>
</dbReference>
<dbReference type="AlphaFoldDB" id="A0A1C0YZ51"/>
<protein>
    <submittedName>
        <fullName evidence="3">Uncharacterized protein</fullName>
    </submittedName>
</protein>
<feature type="domain" description="WCX" evidence="2">
    <location>
        <begin position="243"/>
        <end position="313"/>
    </location>
</feature>
<dbReference type="Pfam" id="PF25583">
    <property type="entry name" value="WCX"/>
    <property type="match status" value="1"/>
</dbReference>
<dbReference type="InterPro" id="IPR051534">
    <property type="entry name" value="CBASS_pafABC_assoc_protein"/>
</dbReference>
<dbReference type="EMBL" id="MATO01000016">
    <property type="protein sequence ID" value="OCS92450.1"/>
    <property type="molecule type" value="Genomic_DNA"/>
</dbReference>
<name>A0A1C0YZ51_9BACL</name>
<reference evidence="3 4" key="1">
    <citation type="submission" date="2016-07" db="EMBL/GenBank/DDBJ databases">
        <title>Caryophanon latum genome sequencing.</title>
        <authorList>
            <person name="Verma A."/>
            <person name="Pal Y."/>
            <person name="Krishnamurthi S."/>
        </authorList>
    </citation>
    <scope>NUCLEOTIDE SEQUENCE [LARGE SCALE GENOMIC DNA]</scope>
    <source>
        <strain evidence="3 4">DSM 14151</strain>
    </source>
</reference>
<dbReference type="PROSITE" id="PS52050">
    <property type="entry name" value="WYL"/>
    <property type="match status" value="1"/>
</dbReference>
<proteinExistence type="predicted"/>
<evidence type="ECO:0000313" key="3">
    <source>
        <dbReference type="EMBL" id="OCS92450.1"/>
    </source>
</evidence>
<evidence type="ECO:0000313" key="4">
    <source>
        <dbReference type="Proteomes" id="UP000093482"/>
    </source>
</evidence>
<gene>
    <name evidence="3" type="ORF">A6K76_07295</name>
</gene>
<accession>A0A1C0YZ51</accession>
<dbReference type="PANTHER" id="PTHR34580">
    <property type="match status" value="1"/>
</dbReference>
<feature type="domain" description="WYL" evidence="1">
    <location>
        <begin position="143"/>
        <end position="209"/>
    </location>
</feature>
<dbReference type="Proteomes" id="UP000093482">
    <property type="component" value="Unassembled WGS sequence"/>
</dbReference>
<dbReference type="InterPro" id="IPR026881">
    <property type="entry name" value="WYL_dom"/>
</dbReference>
<dbReference type="Pfam" id="PF13280">
    <property type="entry name" value="WYL"/>
    <property type="match status" value="1"/>
</dbReference>
<evidence type="ECO:0000259" key="2">
    <source>
        <dbReference type="Pfam" id="PF25583"/>
    </source>
</evidence>
<keyword evidence="4" id="KW-1185">Reference proteome</keyword>
<dbReference type="InterPro" id="IPR057727">
    <property type="entry name" value="WCX_dom"/>
</dbReference>
<evidence type="ECO:0000259" key="1">
    <source>
        <dbReference type="Pfam" id="PF13280"/>
    </source>
</evidence>
<organism evidence="3 4">
    <name type="scientific">Caryophanon latum</name>
    <dbReference type="NCBI Taxonomy" id="33977"/>
    <lineage>
        <taxon>Bacteria</taxon>
        <taxon>Bacillati</taxon>
        <taxon>Bacillota</taxon>
        <taxon>Bacilli</taxon>
        <taxon>Bacillales</taxon>
        <taxon>Caryophanaceae</taxon>
        <taxon>Caryophanon</taxon>
    </lineage>
</organism>
<comment type="caution">
    <text evidence="3">The sequence shown here is derived from an EMBL/GenBank/DDBJ whole genome shotgun (WGS) entry which is preliminary data.</text>
</comment>